<accession>A0A6G1JUB9</accession>
<feature type="compositionally biased region" description="Polar residues" evidence="1">
    <location>
        <begin position="174"/>
        <end position="194"/>
    </location>
</feature>
<proteinExistence type="predicted"/>
<dbReference type="Proteomes" id="UP000799428">
    <property type="component" value="Unassembled WGS sequence"/>
</dbReference>
<name>A0A6G1JUB9_9PLEO</name>
<reference evidence="2" key="1">
    <citation type="journal article" date="2020" name="Stud. Mycol.">
        <title>101 Dothideomycetes genomes: a test case for predicting lifestyles and emergence of pathogens.</title>
        <authorList>
            <person name="Haridas S."/>
            <person name="Albert R."/>
            <person name="Binder M."/>
            <person name="Bloem J."/>
            <person name="Labutti K."/>
            <person name="Salamov A."/>
            <person name="Andreopoulos B."/>
            <person name="Baker S."/>
            <person name="Barry K."/>
            <person name="Bills G."/>
            <person name="Bluhm B."/>
            <person name="Cannon C."/>
            <person name="Castanera R."/>
            <person name="Culley D."/>
            <person name="Daum C."/>
            <person name="Ezra D."/>
            <person name="Gonzalez J."/>
            <person name="Henrissat B."/>
            <person name="Kuo A."/>
            <person name="Liang C."/>
            <person name="Lipzen A."/>
            <person name="Lutzoni F."/>
            <person name="Magnuson J."/>
            <person name="Mondo S."/>
            <person name="Nolan M."/>
            <person name="Ohm R."/>
            <person name="Pangilinan J."/>
            <person name="Park H.-J."/>
            <person name="Ramirez L."/>
            <person name="Alfaro M."/>
            <person name="Sun H."/>
            <person name="Tritt A."/>
            <person name="Yoshinaga Y."/>
            <person name="Zwiers L.-H."/>
            <person name="Turgeon B."/>
            <person name="Goodwin S."/>
            <person name="Spatafora J."/>
            <person name="Crous P."/>
            <person name="Grigoriev I."/>
        </authorList>
    </citation>
    <scope>NUCLEOTIDE SEQUENCE</scope>
    <source>
        <strain evidence="2">CBS 279.74</strain>
    </source>
</reference>
<feature type="region of interest" description="Disordered" evidence="1">
    <location>
        <begin position="120"/>
        <end position="194"/>
    </location>
</feature>
<evidence type="ECO:0000313" key="2">
    <source>
        <dbReference type="EMBL" id="KAF2704204.1"/>
    </source>
</evidence>
<feature type="compositionally biased region" description="Basic residues" evidence="1">
    <location>
        <begin position="58"/>
        <end position="75"/>
    </location>
</feature>
<evidence type="ECO:0000256" key="1">
    <source>
        <dbReference type="SAM" id="MobiDB-lite"/>
    </source>
</evidence>
<gene>
    <name evidence="2" type="ORF">K504DRAFT_538198</name>
</gene>
<protein>
    <submittedName>
        <fullName evidence="2">Uncharacterized protein</fullName>
    </submittedName>
</protein>
<organism evidence="2 3">
    <name type="scientific">Pleomassaria siparia CBS 279.74</name>
    <dbReference type="NCBI Taxonomy" id="1314801"/>
    <lineage>
        <taxon>Eukaryota</taxon>
        <taxon>Fungi</taxon>
        <taxon>Dikarya</taxon>
        <taxon>Ascomycota</taxon>
        <taxon>Pezizomycotina</taxon>
        <taxon>Dothideomycetes</taxon>
        <taxon>Pleosporomycetidae</taxon>
        <taxon>Pleosporales</taxon>
        <taxon>Pleomassariaceae</taxon>
        <taxon>Pleomassaria</taxon>
    </lineage>
</organism>
<feature type="compositionally biased region" description="Basic residues" evidence="1">
    <location>
        <begin position="87"/>
        <end position="103"/>
    </location>
</feature>
<dbReference type="AlphaFoldDB" id="A0A6G1JUB9"/>
<sequence>MAPTPSAPRTRDNRSKPTPFKWGSPLDRRSRSTRFQGTYNEVATKKQNEIRAAGPAKKTNRVKKTTKKPSPKGKSKGAVGKSAAAAAKKKKSKAPAKGPKKAALKAEISKRAAAVLVHDVVSANSSKVRKSTSSPISPKSHKSSHAPIVARSKSKTPSRNPPSGSADESDSSSVRPTTSEASFKSDEFNFNDSP</sequence>
<evidence type="ECO:0000313" key="3">
    <source>
        <dbReference type="Proteomes" id="UP000799428"/>
    </source>
</evidence>
<keyword evidence="3" id="KW-1185">Reference proteome</keyword>
<feature type="region of interest" description="Disordered" evidence="1">
    <location>
        <begin position="1"/>
        <end position="106"/>
    </location>
</feature>
<dbReference type="EMBL" id="MU005783">
    <property type="protein sequence ID" value="KAF2704204.1"/>
    <property type="molecule type" value="Genomic_DNA"/>
</dbReference>
<feature type="compositionally biased region" description="Low complexity" evidence="1">
    <location>
        <begin position="76"/>
        <end position="86"/>
    </location>
</feature>